<evidence type="ECO:0000259" key="3">
    <source>
        <dbReference type="PROSITE" id="PS51201"/>
    </source>
</evidence>
<dbReference type="Pfam" id="PF02080">
    <property type="entry name" value="TrkA_C"/>
    <property type="match status" value="1"/>
</dbReference>
<dbReference type="EMBL" id="JANZXA010000001">
    <property type="protein sequence ID" value="MCT2398031.1"/>
    <property type="molecule type" value="Genomic_DNA"/>
</dbReference>
<reference evidence="5" key="1">
    <citation type="submission" date="2022-09" db="EMBL/GenBank/DDBJ databases">
        <title>Novosphingobium sp. Nov., a polycyclic aromatic hydrocarbon-degrading bacterium isolated form mangrove sediments in HongKong.</title>
        <authorList>
            <person name="Hu Z."/>
        </authorList>
    </citation>
    <scope>NUCLEOTIDE SEQUENCE</scope>
    <source>
        <strain evidence="5">HK4-1</strain>
    </source>
</reference>
<dbReference type="Pfam" id="PF02254">
    <property type="entry name" value="TrkA_N"/>
    <property type="match status" value="1"/>
</dbReference>
<comment type="caution">
    <text evidence="5">The sequence shown here is derived from an EMBL/GenBank/DDBJ whole genome shotgun (WGS) entry which is preliminary data.</text>
</comment>
<comment type="subcellular location">
    <subcellularLocation>
        <location evidence="1">Cell membrane</location>
        <topology evidence="1">Multi-pass membrane protein</topology>
    </subcellularLocation>
</comment>
<keyword evidence="2" id="KW-0472">Membrane</keyword>
<evidence type="ECO:0000313" key="5">
    <source>
        <dbReference type="EMBL" id="MCT2398031.1"/>
    </source>
</evidence>
<feature type="domain" description="RCK C-terminal" evidence="4">
    <location>
        <begin position="254"/>
        <end position="340"/>
    </location>
</feature>
<dbReference type="Gene3D" id="3.30.70.1450">
    <property type="entry name" value="Regulator of K+ conductance, C-terminal domain"/>
    <property type="match status" value="1"/>
</dbReference>
<organism evidence="5 6">
    <name type="scientific">Novosphingobium mangrovi</name>
    <name type="common">ex Huang et al. 2023</name>
    <dbReference type="NCBI Taxonomy" id="2976432"/>
    <lineage>
        <taxon>Bacteria</taxon>
        <taxon>Pseudomonadati</taxon>
        <taxon>Pseudomonadota</taxon>
        <taxon>Alphaproteobacteria</taxon>
        <taxon>Sphingomonadales</taxon>
        <taxon>Sphingomonadaceae</taxon>
        <taxon>Novosphingobium</taxon>
    </lineage>
</organism>
<evidence type="ECO:0000259" key="4">
    <source>
        <dbReference type="PROSITE" id="PS51202"/>
    </source>
</evidence>
<protein>
    <submittedName>
        <fullName evidence="5">NAD-binding protein</fullName>
    </submittedName>
</protein>
<feature type="transmembrane region" description="Helical" evidence="2">
    <location>
        <begin position="12"/>
        <end position="33"/>
    </location>
</feature>
<evidence type="ECO:0000256" key="2">
    <source>
        <dbReference type="SAM" id="Phobius"/>
    </source>
</evidence>
<dbReference type="Gene3D" id="3.40.50.720">
    <property type="entry name" value="NAD(P)-binding Rossmann-like Domain"/>
    <property type="match status" value="1"/>
</dbReference>
<dbReference type="PANTHER" id="PTHR43833:SF9">
    <property type="entry name" value="POTASSIUM CHANNEL PROTEIN YUGO-RELATED"/>
    <property type="match status" value="1"/>
</dbReference>
<evidence type="ECO:0000313" key="6">
    <source>
        <dbReference type="Proteomes" id="UP001165583"/>
    </source>
</evidence>
<dbReference type="InterPro" id="IPR050721">
    <property type="entry name" value="Trk_Ktr_HKT_K-transport"/>
</dbReference>
<keyword evidence="2" id="KW-1133">Transmembrane helix</keyword>
<dbReference type="SUPFAM" id="SSF51735">
    <property type="entry name" value="NAD(P)-binding Rossmann-fold domains"/>
    <property type="match status" value="1"/>
</dbReference>
<dbReference type="Gene3D" id="1.10.287.70">
    <property type="match status" value="1"/>
</dbReference>
<feature type="transmembrane region" description="Helical" evidence="2">
    <location>
        <begin position="68"/>
        <end position="89"/>
    </location>
</feature>
<dbReference type="PROSITE" id="PS51202">
    <property type="entry name" value="RCK_C"/>
    <property type="match status" value="1"/>
</dbReference>
<dbReference type="InterPro" id="IPR036721">
    <property type="entry name" value="RCK_C_sf"/>
</dbReference>
<evidence type="ECO:0000256" key="1">
    <source>
        <dbReference type="ARBA" id="ARBA00004651"/>
    </source>
</evidence>
<feature type="domain" description="RCK N-terminal" evidence="3">
    <location>
        <begin position="108"/>
        <end position="225"/>
    </location>
</feature>
<dbReference type="Proteomes" id="UP001165583">
    <property type="component" value="Unassembled WGS sequence"/>
</dbReference>
<sequence>MGSPLQNLARAAAFVMAVFVLSTAGFVAEGWSLGDAAYMVTLTIFSVGYGEVHPIDTTWLRTLDMATIVLGCTGMIFFTGALVQVFAHYQIRNILGIDRMQSQIDRLTNHAIICGYGRIGKQLAHELQRARSPYIILDRNPAKLAEAEGCGHLTHQGDATDEATLRAVGIERARVLATVLPDDALNVFITLSARNLNAHLEIIARGEYPSTEGKLIHAGADKVVLPTHIGAERIAELILYPTTSRFLGEAPQVRDLKRELHEFGLEIEAVTVPEHSALAGATVGEAERRGDGAFFLVQIDRPNGQSYVHPSEDVKIDAGDTVVLVLRSTRVTAGSIFNETRQAIKLGRSYR</sequence>
<dbReference type="Pfam" id="PF07885">
    <property type="entry name" value="Ion_trans_2"/>
    <property type="match status" value="1"/>
</dbReference>
<keyword evidence="2" id="KW-0812">Transmembrane</keyword>
<gene>
    <name evidence="5" type="ORF">NZK81_00570</name>
</gene>
<dbReference type="PANTHER" id="PTHR43833">
    <property type="entry name" value="POTASSIUM CHANNEL PROTEIN 2-RELATED-RELATED"/>
    <property type="match status" value="1"/>
</dbReference>
<proteinExistence type="predicted"/>
<dbReference type="InterPro" id="IPR013099">
    <property type="entry name" value="K_chnl_dom"/>
</dbReference>
<dbReference type="PROSITE" id="PS51201">
    <property type="entry name" value="RCK_N"/>
    <property type="match status" value="1"/>
</dbReference>
<name>A0ABT2HZQ2_9SPHN</name>
<dbReference type="InterPro" id="IPR036291">
    <property type="entry name" value="NAD(P)-bd_dom_sf"/>
</dbReference>
<dbReference type="RefSeq" id="WP_260043090.1">
    <property type="nucleotide sequence ID" value="NZ_JANZXA010000001.1"/>
</dbReference>
<dbReference type="InterPro" id="IPR006037">
    <property type="entry name" value="RCK_C"/>
</dbReference>
<dbReference type="SUPFAM" id="SSF81324">
    <property type="entry name" value="Voltage-gated potassium channels"/>
    <property type="match status" value="1"/>
</dbReference>
<accession>A0ABT2HZQ2</accession>
<dbReference type="InterPro" id="IPR003148">
    <property type="entry name" value="RCK_N"/>
</dbReference>
<dbReference type="SUPFAM" id="SSF116726">
    <property type="entry name" value="TrkA C-terminal domain-like"/>
    <property type="match status" value="1"/>
</dbReference>
<keyword evidence="6" id="KW-1185">Reference proteome</keyword>